<dbReference type="Pfam" id="PF01546">
    <property type="entry name" value="Peptidase_M20"/>
    <property type="match status" value="1"/>
</dbReference>
<dbReference type="InterPro" id="IPR036264">
    <property type="entry name" value="Bact_exopeptidase_dim_dom"/>
</dbReference>
<name>A0A146K1P6_9EUKA</name>
<dbReference type="SUPFAM" id="SSF53187">
    <property type="entry name" value="Zn-dependent exopeptidases"/>
    <property type="match status" value="1"/>
</dbReference>
<organism evidence="3">
    <name type="scientific">Trepomonas sp. PC1</name>
    <dbReference type="NCBI Taxonomy" id="1076344"/>
    <lineage>
        <taxon>Eukaryota</taxon>
        <taxon>Metamonada</taxon>
        <taxon>Diplomonadida</taxon>
        <taxon>Hexamitidae</taxon>
        <taxon>Hexamitinae</taxon>
        <taxon>Trepomonas</taxon>
    </lineage>
</organism>
<dbReference type="SUPFAM" id="SSF55031">
    <property type="entry name" value="Bacterial exopeptidase dimerisation domain"/>
    <property type="match status" value="1"/>
</dbReference>
<gene>
    <name evidence="3" type="ORF">TPC1_17778</name>
</gene>
<evidence type="ECO:0000256" key="1">
    <source>
        <dbReference type="ARBA" id="ARBA00001947"/>
    </source>
</evidence>
<dbReference type="PANTHER" id="PTHR42994:SF1">
    <property type="entry name" value="PEPTIDASE T"/>
    <property type="match status" value="1"/>
</dbReference>
<dbReference type="Gene3D" id="3.40.630.10">
    <property type="entry name" value="Zn peptidases"/>
    <property type="match status" value="1"/>
</dbReference>
<dbReference type="PANTHER" id="PTHR42994">
    <property type="entry name" value="PEPTIDASE T"/>
    <property type="match status" value="1"/>
</dbReference>
<dbReference type="InterPro" id="IPR002933">
    <property type="entry name" value="Peptidase_M20"/>
</dbReference>
<dbReference type="Gene3D" id="3.30.70.360">
    <property type="match status" value="1"/>
</dbReference>
<keyword evidence="2" id="KW-0862">Zinc</keyword>
<dbReference type="AlphaFoldDB" id="A0A146K1P6"/>
<dbReference type="EMBL" id="GDID01005793">
    <property type="protein sequence ID" value="JAP90813.1"/>
    <property type="molecule type" value="Transcribed_RNA"/>
</dbReference>
<evidence type="ECO:0000256" key="2">
    <source>
        <dbReference type="ARBA" id="ARBA00022833"/>
    </source>
</evidence>
<sequence length="383" mass="42947">KNMFIEQFCRYAKISTPSNPNATTFPSSQCQFEMQDELFRELSQLDSVRLEKTDKCLLYAYYNEQNIQDRLVICTHIDISFDAPNQNIKPQIHTFNGDDIILNGTSIKLDAPLGSTIITSDGTTLLGGDDKAGVSIAVLLLKFLVHHKITNIPSICFVFTPDEEIGHGTDNISMEKLIGGCKNASGLTLDGKRFKQVTCDTFNAWSFSISCSGVTTHAGSAFHAMDCSLSRMVSLISDFQREFKDPSVSKDDEGYVFIKDCQLETKFSRISGLLRSFYGQEIESFKEKIKQLCDLRLPPSYNLEFKFQYPNMREFISAEMEAKYQKICAKHGGCFKKFRGGTDGSFLSMKGLPSPDIWDGAANYHSIQEYVVVEEALEALQVA</sequence>
<dbReference type="GO" id="GO:0016787">
    <property type="term" value="F:hydrolase activity"/>
    <property type="evidence" value="ECO:0007669"/>
    <property type="project" value="InterPro"/>
</dbReference>
<reference evidence="3" key="1">
    <citation type="submission" date="2015-07" db="EMBL/GenBank/DDBJ databases">
        <title>Adaptation to a free-living lifestyle via gene acquisitions in the diplomonad Trepomonas sp. PC1.</title>
        <authorList>
            <person name="Xu F."/>
            <person name="Jerlstrom-Hultqvist J."/>
            <person name="Kolisko M."/>
            <person name="Simpson A.G.B."/>
            <person name="Roger A.J."/>
            <person name="Svard S.G."/>
            <person name="Andersson J.O."/>
        </authorList>
    </citation>
    <scope>NUCLEOTIDE SEQUENCE</scope>
    <source>
        <strain evidence="3">PC1</strain>
    </source>
</reference>
<feature type="non-terminal residue" evidence="3">
    <location>
        <position position="1"/>
    </location>
</feature>
<accession>A0A146K1P6</accession>
<protein>
    <submittedName>
        <fullName evidence="3">Peptidase T</fullName>
    </submittedName>
</protein>
<comment type="cofactor">
    <cofactor evidence="1">
        <name>Zn(2+)</name>
        <dbReference type="ChEBI" id="CHEBI:29105"/>
    </cofactor>
</comment>
<feature type="non-terminal residue" evidence="3">
    <location>
        <position position="383"/>
    </location>
</feature>
<evidence type="ECO:0000313" key="3">
    <source>
        <dbReference type="EMBL" id="JAP90813.1"/>
    </source>
</evidence>
<proteinExistence type="predicted"/>